<accession>A0A2I2G013</accession>
<dbReference type="RefSeq" id="XP_024701522.1">
    <property type="nucleotide sequence ID" value="XM_024849936.1"/>
</dbReference>
<dbReference type="AlphaFoldDB" id="A0A2I2G013"/>
<organism evidence="1 2">
    <name type="scientific">Aspergillus steynii IBT 23096</name>
    <dbReference type="NCBI Taxonomy" id="1392250"/>
    <lineage>
        <taxon>Eukaryota</taxon>
        <taxon>Fungi</taxon>
        <taxon>Dikarya</taxon>
        <taxon>Ascomycota</taxon>
        <taxon>Pezizomycotina</taxon>
        <taxon>Eurotiomycetes</taxon>
        <taxon>Eurotiomycetidae</taxon>
        <taxon>Eurotiales</taxon>
        <taxon>Aspergillaceae</taxon>
        <taxon>Aspergillus</taxon>
        <taxon>Aspergillus subgen. Circumdati</taxon>
    </lineage>
</organism>
<reference evidence="1 2" key="1">
    <citation type="submission" date="2016-12" db="EMBL/GenBank/DDBJ databases">
        <title>The genomes of Aspergillus section Nigri reveals drivers in fungal speciation.</title>
        <authorList>
            <consortium name="DOE Joint Genome Institute"/>
            <person name="Vesth T.C."/>
            <person name="Nybo J."/>
            <person name="Theobald S."/>
            <person name="Brandl J."/>
            <person name="Frisvad J.C."/>
            <person name="Nielsen K.F."/>
            <person name="Lyhne E.K."/>
            <person name="Kogle M.E."/>
            <person name="Kuo A."/>
            <person name="Riley R."/>
            <person name="Clum A."/>
            <person name="Nolan M."/>
            <person name="Lipzen A."/>
            <person name="Salamov A."/>
            <person name="Henrissat B."/>
            <person name="Wiebenga A."/>
            <person name="De Vries R.P."/>
            <person name="Grigoriev I.V."/>
            <person name="Mortensen U.H."/>
            <person name="Andersen M.R."/>
            <person name="Baker S.E."/>
        </authorList>
    </citation>
    <scope>NUCLEOTIDE SEQUENCE [LARGE SCALE GENOMIC DNA]</scope>
    <source>
        <strain evidence="1 2">IBT 23096</strain>
    </source>
</reference>
<evidence type="ECO:0008006" key="3">
    <source>
        <dbReference type="Google" id="ProtNLM"/>
    </source>
</evidence>
<comment type="caution">
    <text evidence="1">The sequence shown here is derived from an EMBL/GenBank/DDBJ whole genome shotgun (WGS) entry which is preliminary data.</text>
</comment>
<sequence>MFGPPKRPDSKDLKVNLAAPPAWTFAPGDSIIGTVVRHTSIVSPEATIQLTLRGATETRTLERSGNQSEDRVSRWDLLDPKTIDLFRGPLHLPEGSEECLTFPFEVNIPPGPSVTQIRRRKNESSYLPVDQESVEQHILPGTFFESNNGDSSGMVKYTLEVEMRYRRGGGYFTNKDTCPVVIRHTALDPPLVHYEMIKHTTNTRIHNHRLVTGTGQLSFRQKMQNIYGSSKVPEFTYRVEVSAPKAVQLDHPVPIPLAVNIVCVPDKTSPALQDAVVKVTLQSIRVTIAAMTSVYVRGDSGPKSLSDFWRKHHTLDIKTTLPNSQNPVAFQVGQESRPFDVGSICRLYLGSDSFRKSPQRQHFHGISVRAVHPSFKSYIVWHRHELECNLCLVVAGQSQTVTVCGPITVMPAD</sequence>
<evidence type="ECO:0000313" key="1">
    <source>
        <dbReference type="EMBL" id="PLB46220.1"/>
    </source>
</evidence>
<keyword evidence="2" id="KW-1185">Reference proteome</keyword>
<name>A0A2I2G013_9EURO</name>
<evidence type="ECO:0000313" key="2">
    <source>
        <dbReference type="Proteomes" id="UP000234275"/>
    </source>
</evidence>
<protein>
    <recommendedName>
        <fullName evidence="3">Arrestin-like N-terminal domain-containing protein</fullName>
    </recommendedName>
</protein>
<dbReference type="EMBL" id="MSFO01000007">
    <property type="protein sequence ID" value="PLB46220.1"/>
    <property type="molecule type" value="Genomic_DNA"/>
</dbReference>
<dbReference type="Proteomes" id="UP000234275">
    <property type="component" value="Unassembled WGS sequence"/>
</dbReference>
<gene>
    <name evidence="1" type="ORF">P170DRAFT_439874</name>
</gene>
<dbReference type="GeneID" id="36557635"/>
<dbReference type="InterPro" id="IPR014752">
    <property type="entry name" value="Arrestin-like_C"/>
</dbReference>
<dbReference type="Gene3D" id="2.60.40.640">
    <property type="match status" value="1"/>
</dbReference>
<proteinExistence type="predicted"/>
<dbReference type="OrthoDB" id="4480905at2759"/>
<dbReference type="VEuPathDB" id="FungiDB:P170DRAFT_439874"/>